<keyword evidence="2" id="KW-1185">Reference proteome</keyword>
<evidence type="ECO:0000313" key="1">
    <source>
        <dbReference type="EMBL" id="WLQ60375.1"/>
    </source>
</evidence>
<dbReference type="RefSeq" id="WP_306069342.1">
    <property type="nucleotide sequence ID" value="NZ_CP120988.1"/>
</dbReference>
<sequence length="87" mass="9121">MSAALQAQMLTAAVCAARNQLAAAEAVDINDHDAVIRSQAALTVSLRRVLWTLNELDAEPDVAAQVAAEDGVWRIGIPVQRNGSVAA</sequence>
<protein>
    <submittedName>
        <fullName evidence="1">Uncharacterized protein</fullName>
    </submittedName>
</protein>
<evidence type="ECO:0000313" key="2">
    <source>
        <dbReference type="Proteomes" id="UP001235744"/>
    </source>
</evidence>
<dbReference type="EMBL" id="CP120988">
    <property type="protein sequence ID" value="WLQ60375.1"/>
    <property type="molecule type" value="Genomic_DNA"/>
</dbReference>
<name>A0ABY9IYJ4_9ACTN</name>
<gene>
    <name evidence="1" type="ORF">P8A19_35350</name>
</gene>
<reference evidence="1 2" key="1">
    <citation type="submission" date="2023-03" db="EMBL/GenBank/DDBJ databases">
        <title>Isolation and description of six Streptomyces strains from soil environments, able to metabolize different microbial glucans.</title>
        <authorList>
            <person name="Widen T."/>
            <person name="Larsbrink J."/>
        </authorList>
    </citation>
    <scope>NUCLEOTIDE SEQUENCE [LARGE SCALE GENOMIC DNA]</scope>
    <source>
        <strain evidence="1 2">Alt2</strain>
    </source>
</reference>
<accession>A0ABY9IYJ4</accession>
<dbReference type="Proteomes" id="UP001235744">
    <property type="component" value="Chromosome"/>
</dbReference>
<proteinExistence type="predicted"/>
<organism evidence="1 2">
    <name type="scientific">Streptomyces poriferorum</name>
    <dbReference type="NCBI Taxonomy" id="2798799"/>
    <lineage>
        <taxon>Bacteria</taxon>
        <taxon>Bacillati</taxon>
        <taxon>Actinomycetota</taxon>
        <taxon>Actinomycetes</taxon>
        <taxon>Kitasatosporales</taxon>
        <taxon>Streptomycetaceae</taxon>
        <taxon>Streptomyces</taxon>
    </lineage>
</organism>